<keyword evidence="3" id="KW-0560">Oxidoreductase</keyword>
<dbReference type="PANTHER" id="PTHR43563:SF1">
    <property type="entry name" value="AMINE OXIDASE [FLAVIN-CONTAINING] B"/>
    <property type="match status" value="1"/>
</dbReference>
<gene>
    <name evidence="6" type="ORF">ACFO5Q_15105</name>
</gene>
<feature type="signal peptide" evidence="4">
    <location>
        <begin position="1"/>
        <end position="42"/>
    </location>
</feature>
<feature type="chain" id="PRO_5045888413" evidence="4">
    <location>
        <begin position="43"/>
        <end position="490"/>
    </location>
</feature>
<dbReference type="RefSeq" id="WP_068144136.1">
    <property type="nucleotide sequence ID" value="NZ_JBHSCR010000015.1"/>
</dbReference>
<dbReference type="PRINTS" id="PR00757">
    <property type="entry name" value="AMINEOXDASEF"/>
</dbReference>
<reference evidence="7" key="1">
    <citation type="journal article" date="2019" name="Int. J. Syst. Evol. Microbiol.">
        <title>The Global Catalogue of Microorganisms (GCM) 10K type strain sequencing project: providing services to taxonomists for standard genome sequencing and annotation.</title>
        <authorList>
            <consortium name="The Broad Institute Genomics Platform"/>
            <consortium name="The Broad Institute Genome Sequencing Center for Infectious Disease"/>
            <person name="Wu L."/>
            <person name="Ma J."/>
        </authorList>
    </citation>
    <scope>NUCLEOTIDE SEQUENCE [LARGE SCALE GENOMIC DNA]</scope>
    <source>
        <strain evidence="7">CGMCC 1.15304</strain>
    </source>
</reference>
<dbReference type="Pfam" id="PF01593">
    <property type="entry name" value="Amino_oxidase"/>
    <property type="match status" value="1"/>
</dbReference>
<evidence type="ECO:0000313" key="6">
    <source>
        <dbReference type="EMBL" id="MFC4349181.1"/>
    </source>
</evidence>
<accession>A0ABV8UEA5</accession>
<feature type="domain" description="Amine oxidase" evidence="5">
    <location>
        <begin position="66"/>
        <end position="484"/>
    </location>
</feature>
<evidence type="ECO:0000256" key="2">
    <source>
        <dbReference type="ARBA" id="ARBA00005995"/>
    </source>
</evidence>
<evidence type="ECO:0000313" key="7">
    <source>
        <dbReference type="Proteomes" id="UP001595776"/>
    </source>
</evidence>
<dbReference type="Proteomes" id="UP001595776">
    <property type="component" value="Unassembled WGS sequence"/>
</dbReference>
<comment type="similarity">
    <text evidence="2">Belongs to the flavin monoamine oxidase family.</text>
</comment>
<dbReference type="InterPro" id="IPR036188">
    <property type="entry name" value="FAD/NAD-bd_sf"/>
</dbReference>
<dbReference type="Gene3D" id="3.50.50.60">
    <property type="entry name" value="FAD/NAD(P)-binding domain"/>
    <property type="match status" value="1"/>
</dbReference>
<comment type="cofactor">
    <cofactor evidence="1">
        <name>FAD</name>
        <dbReference type="ChEBI" id="CHEBI:57692"/>
    </cofactor>
</comment>
<dbReference type="InterPro" id="IPR006311">
    <property type="entry name" value="TAT_signal"/>
</dbReference>
<dbReference type="PROSITE" id="PS51318">
    <property type="entry name" value="TAT"/>
    <property type="match status" value="1"/>
</dbReference>
<dbReference type="SUPFAM" id="SSF51905">
    <property type="entry name" value="FAD/NAD(P)-binding domain"/>
    <property type="match status" value="1"/>
</dbReference>
<organism evidence="6 7">
    <name type="scientific">Kordiimonas lipolytica</name>
    <dbReference type="NCBI Taxonomy" id="1662421"/>
    <lineage>
        <taxon>Bacteria</taxon>
        <taxon>Pseudomonadati</taxon>
        <taxon>Pseudomonadota</taxon>
        <taxon>Alphaproteobacteria</taxon>
        <taxon>Kordiimonadales</taxon>
        <taxon>Kordiimonadaceae</taxon>
        <taxon>Kordiimonas</taxon>
    </lineage>
</organism>
<evidence type="ECO:0000256" key="1">
    <source>
        <dbReference type="ARBA" id="ARBA00001974"/>
    </source>
</evidence>
<protein>
    <submittedName>
        <fullName evidence="6">FAD-dependent oxidoreductase</fullName>
    </submittedName>
</protein>
<name>A0ABV8UEA5_9PROT</name>
<dbReference type="InterPro" id="IPR001613">
    <property type="entry name" value="Flavin_amine_oxidase"/>
</dbReference>
<proteinExistence type="inferred from homology"/>
<dbReference type="InterPro" id="IPR050703">
    <property type="entry name" value="Flavin_MAO"/>
</dbReference>
<evidence type="ECO:0000256" key="4">
    <source>
        <dbReference type="SAM" id="SignalP"/>
    </source>
</evidence>
<sequence>MSDNEKKEVRRPYAGPTAPSRRGFLAAGAGASVLVASAGALAASTAEAGEYKGKSKGHVIVIGGGFAGCTASRELSRSGYKVTLLEARNRLGGRTFTSKFAGEMVDMGGTWVHWSQPHVWSEIRRYGMELDETVGAVAENVIYIDYDGKRHEAKWSDIWPTAEDHDKVWRKYYPDAYEMMPFPSMPFQDLKWIETDNITMQEKLDTADLSEIEKIYIDCYHSTCGANAMDQVSYAYILRWYAHAGYSGTCINDLGLRFKIKGGTKALLEKIIGDANADIHLSTPVRKVTQTKNGVEVLTDTDKKFTADAVVCAMPQNVLRDVEFSPALPAGKLKASEDTHAGSGTKLHVQLEGEYEAFGGWAPGGDVPINYVLWDSAKNGHTHLICFGPGTDTLDMNDTEAVQKAIETFLPDAKVIQAFGYGWNDDPYSQGVWFSPRPGQAYGILEDMQSSHGRIHFASGDWANSWRGFIDGAIEQGLVAADKVRDQLKG</sequence>
<dbReference type="InterPro" id="IPR002937">
    <property type="entry name" value="Amino_oxidase"/>
</dbReference>
<dbReference type="PANTHER" id="PTHR43563">
    <property type="entry name" value="AMINE OXIDASE"/>
    <property type="match status" value="1"/>
</dbReference>
<evidence type="ECO:0000256" key="3">
    <source>
        <dbReference type="ARBA" id="ARBA00023002"/>
    </source>
</evidence>
<keyword evidence="7" id="KW-1185">Reference proteome</keyword>
<dbReference type="Gene3D" id="3.90.660.10">
    <property type="match status" value="1"/>
</dbReference>
<comment type="caution">
    <text evidence="6">The sequence shown here is derived from an EMBL/GenBank/DDBJ whole genome shotgun (WGS) entry which is preliminary data.</text>
</comment>
<keyword evidence="4" id="KW-0732">Signal</keyword>
<dbReference type="EMBL" id="JBHSCR010000015">
    <property type="protein sequence ID" value="MFC4349181.1"/>
    <property type="molecule type" value="Genomic_DNA"/>
</dbReference>
<evidence type="ECO:0000259" key="5">
    <source>
        <dbReference type="Pfam" id="PF01593"/>
    </source>
</evidence>
<dbReference type="Gene3D" id="1.10.405.10">
    <property type="entry name" value="Guanine Nucleotide Dissociation Inhibitor, domain 1"/>
    <property type="match status" value="1"/>
</dbReference>